<reference evidence="1 2" key="1">
    <citation type="submission" date="2016-03" db="EMBL/GenBank/DDBJ databases">
        <title>Genome sequencing of Devosia sp. S37.</title>
        <authorList>
            <person name="Mohd Nor M."/>
        </authorList>
    </citation>
    <scope>NUCLEOTIDE SEQUENCE [LARGE SCALE GENOMIC DNA]</scope>
    <source>
        <strain evidence="1 2">S37</strain>
    </source>
</reference>
<keyword evidence="2" id="KW-1185">Reference proteome</keyword>
<dbReference type="InterPro" id="IPR046606">
    <property type="entry name" value="DUF6665"/>
</dbReference>
<proteinExistence type="predicted"/>
<dbReference type="Proteomes" id="UP000078389">
    <property type="component" value="Unassembled WGS sequence"/>
</dbReference>
<organism evidence="1 2">
    <name type="scientific">Devosia elaeis</name>
    <dbReference type="NCBI Taxonomy" id="1770058"/>
    <lineage>
        <taxon>Bacteria</taxon>
        <taxon>Pseudomonadati</taxon>
        <taxon>Pseudomonadota</taxon>
        <taxon>Alphaproteobacteria</taxon>
        <taxon>Hyphomicrobiales</taxon>
        <taxon>Devosiaceae</taxon>
        <taxon>Devosia</taxon>
    </lineage>
</organism>
<dbReference type="Pfam" id="PF20370">
    <property type="entry name" value="DUF6665"/>
    <property type="match status" value="1"/>
</dbReference>
<comment type="caution">
    <text evidence="1">The sequence shown here is derived from an EMBL/GenBank/DDBJ whole genome shotgun (WGS) entry which is preliminary data.</text>
</comment>
<evidence type="ECO:0000313" key="1">
    <source>
        <dbReference type="EMBL" id="OAM78771.1"/>
    </source>
</evidence>
<sequence length="94" mass="10242">MVRPEAGTAALEHEIMAERASSLNAAEARVKKAVAGLASGADRQHWLEEARQAVWAYFVQRELIGFRRHHEVIQDLNIPSEVLAGLGASPAKGK</sequence>
<dbReference type="AlphaFoldDB" id="A0A178I0Z3"/>
<accession>A0A178I0Z3</accession>
<gene>
    <name evidence="1" type="ORF">A3840_05070</name>
</gene>
<name>A0A178I0Z3_9HYPH</name>
<dbReference type="STRING" id="1770058.A3840_05070"/>
<protein>
    <recommendedName>
        <fullName evidence="3">TipAS antibiotic-recognition domain-containing protein</fullName>
    </recommendedName>
</protein>
<dbReference type="OrthoDB" id="9814981at2"/>
<evidence type="ECO:0000313" key="2">
    <source>
        <dbReference type="Proteomes" id="UP000078389"/>
    </source>
</evidence>
<evidence type="ECO:0008006" key="3">
    <source>
        <dbReference type="Google" id="ProtNLM"/>
    </source>
</evidence>
<dbReference type="EMBL" id="LVVY01000067">
    <property type="protein sequence ID" value="OAM78771.1"/>
    <property type="molecule type" value="Genomic_DNA"/>
</dbReference>